<evidence type="ECO:0000313" key="2">
    <source>
        <dbReference type="Proteomes" id="UP000176527"/>
    </source>
</evidence>
<protein>
    <submittedName>
        <fullName evidence="1">Uncharacterized protein</fullName>
    </submittedName>
</protein>
<proteinExistence type="predicted"/>
<dbReference type="Proteomes" id="UP000176527">
    <property type="component" value="Unassembled WGS sequence"/>
</dbReference>
<reference evidence="1 2" key="1">
    <citation type="journal article" date="2016" name="Nat. Commun.">
        <title>Thousands of microbial genomes shed light on interconnected biogeochemical processes in an aquifer system.</title>
        <authorList>
            <person name="Anantharaman K."/>
            <person name="Brown C.T."/>
            <person name="Hug L.A."/>
            <person name="Sharon I."/>
            <person name="Castelle C.J."/>
            <person name="Probst A.J."/>
            <person name="Thomas B.C."/>
            <person name="Singh A."/>
            <person name="Wilkins M.J."/>
            <person name="Karaoz U."/>
            <person name="Brodie E.L."/>
            <person name="Williams K.H."/>
            <person name="Hubbard S.S."/>
            <person name="Banfield J.F."/>
        </authorList>
    </citation>
    <scope>NUCLEOTIDE SEQUENCE [LARGE SCALE GENOMIC DNA]</scope>
</reference>
<accession>A0A1F5KEW1</accession>
<dbReference type="EMBL" id="MFDE01000002">
    <property type="protein sequence ID" value="OGE39315.1"/>
    <property type="molecule type" value="Genomic_DNA"/>
</dbReference>
<organism evidence="1 2">
    <name type="scientific">Candidatus Daviesbacteria bacterium RIFCSPHIGHO2_12_FULL_37_11</name>
    <dbReference type="NCBI Taxonomy" id="1797777"/>
    <lineage>
        <taxon>Bacteria</taxon>
        <taxon>Candidatus Daviesiibacteriota</taxon>
    </lineage>
</organism>
<evidence type="ECO:0000313" key="1">
    <source>
        <dbReference type="EMBL" id="OGE39315.1"/>
    </source>
</evidence>
<dbReference type="AlphaFoldDB" id="A0A1F5KEW1"/>
<name>A0A1F5KEW1_9BACT</name>
<sequence length="127" mass="14231">MGLIMSNPELKISESIGEWRPFLQERLDMGSSQIIDKEELIPGKIVISRGLFYGSKQTTAYSEELKVLKLPQKNSKGKWVVSVESVHSGHQTIEHLSDLGVVAYESGLWNPSNWLEDPIKTVPPQKA</sequence>
<gene>
    <name evidence="1" type="ORF">A3F00_02550</name>
</gene>
<comment type="caution">
    <text evidence="1">The sequence shown here is derived from an EMBL/GenBank/DDBJ whole genome shotgun (WGS) entry which is preliminary data.</text>
</comment>